<dbReference type="PANTHER" id="PTHR24113:SF12">
    <property type="entry name" value="RAN GTPASE-ACTIVATING PROTEIN 1"/>
    <property type="match status" value="1"/>
</dbReference>
<feature type="compositionally biased region" description="Acidic residues" evidence="4">
    <location>
        <begin position="806"/>
        <end position="816"/>
    </location>
</feature>
<dbReference type="OrthoDB" id="120976at2759"/>
<dbReference type="InParanoid" id="A0A163AL59"/>
<feature type="region of interest" description="Disordered" evidence="4">
    <location>
        <begin position="589"/>
        <end position="624"/>
    </location>
</feature>
<evidence type="ECO:0000256" key="1">
    <source>
        <dbReference type="ARBA" id="ARBA00022468"/>
    </source>
</evidence>
<reference evidence="6" key="1">
    <citation type="submission" date="2015-06" db="EMBL/GenBank/DDBJ databases">
        <title>Expansion of signal transduction pathways in fungi by whole-genome duplication.</title>
        <authorList>
            <consortium name="DOE Joint Genome Institute"/>
            <person name="Corrochano L.M."/>
            <person name="Kuo A."/>
            <person name="Marcet-Houben M."/>
            <person name="Polaino S."/>
            <person name="Salamov A."/>
            <person name="Villalobos J.M."/>
            <person name="Alvarez M.I."/>
            <person name="Avalos J."/>
            <person name="Benito E.P."/>
            <person name="Benoit I."/>
            <person name="Burger G."/>
            <person name="Camino L.P."/>
            <person name="Canovas D."/>
            <person name="Cerda-Olmedo E."/>
            <person name="Cheng J.-F."/>
            <person name="Dominguez A."/>
            <person name="Elias M."/>
            <person name="Eslava A.P."/>
            <person name="Glaser F."/>
            <person name="Grimwood J."/>
            <person name="Gutierrez G."/>
            <person name="Heitman J."/>
            <person name="Henrissat B."/>
            <person name="Iturriaga E.A."/>
            <person name="Lang B.F."/>
            <person name="Lavin J.L."/>
            <person name="Lee S."/>
            <person name="Li W."/>
            <person name="Lindquist E."/>
            <person name="Lopez-Garcia S."/>
            <person name="Luque E.M."/>
            <person name="Marcos A.T."/>
            <person name="Martin J."/>
            <person name="McCluskey K."/>
            <person name="Medina H.R."/>
            <person name="Miralles-Duran A."/>
            <person name="Miyazaki A."/>
            <person name="Munoz-Torres E."/>
            <person name="Oguiza J.A."/>
            <person name="Ohm R."/>
            <person name="Olmedo M."/>
            <person name="Orejas M."/>
            <person name="Ortiz-Castellanos L."/>
            <person name="Pisabarro A.G."/>
            <person name="Rodriguez-Romero J."/>
            <person name="Ruiz-Herrera J."/>
            <person name="Ruiz-Vazquez R."/>
            <person name="Sanz C."/>
            <person name="Schackwitz W."/>
            <person name="Schmutz J."/>
            <person name="Shahriari M."/>
            <person name="Shelest E."/>
            <person name="Silva-Franco F."/>
            <person name="Soanes D."/>
            <person name="Syed K."/>
            <person name="Tagua V.G."/>
            <person name="Talbot N.J."/>
            <person name="Thon M."/>
            <person name="De vries R.P."/>
            <person name="Wiebenga A."/>
            <person name="Yadav J.S."/>
            <person name="Braun E.L."/>
            <person name="Baker S."/>
            <person name="Garre V."/>
            <person name="Horwitz B."/>
            <person name="Torres-Martinez S."/>
            <person name="Idnurm A."/>
            <person name="Herrera-Estrella A."/>
            <person name="Gabaldon T."/>
            <person name="Grigoriev I.V."/>
        </authorList>
    </citation>
    <scope>NUCLEOTIDE SEQUENCE [LARGE SCALE GENOMIC DNA]</scope>
    <source>
        <strain evidence="6">NRRL 1555(-)</strain>
    </source>
</reference>
<dbReference type="GO" id="GO:0048471">
    <property type="term" value="C:perinuclear region of cytoplasm"/>
    <property type="evidence" value="ECO:0007669"/>
    <property type="project" value="TreeGrafter"/>
</dbReference>
<dbReference type="Gene3D" id="1.20.58.160">
    <property type="match status" value="1"/>
</dbReference>
<dbReference type="RefSeq" id="XP_018292291.1">
    <property type="nucleotide sequence ID" value="XM_018438428.1"/>
</dbReference>
<dbReference type="SUPFAM" id="SSF52047">
    <property type="entry name" value="RNI-like"/>
    <property type="match status" value="1"/>
</dbReference>
<protein>
    <recommendedName>
        <fullName evidence="7">RNI-like protein</fullName>
    </recommendedName>
</protein>
<feature type="compositionally biased region" description="Low complexity" evidence="4">
    <location>
        <begin position="753"/>
        <end position="783"/>
    </location>
</feature>
<dbReference type="InterPro" id="IPR027038">
    <property type="entry name" value="RanGap"/>
</dbReference>
<keyword evidence="2" id="KW-0433">Leucine-rich repeat</keyword>
<dbReference type="PANTHER" id="PTHR24113">
    <property type="entry name" value="RAN GTPASE-ACTIVATING PROTEIN 1"/>
    <property type="match status" value="1"/>
</dbReference>
<dbReference type="SUPFAM" id="SSF89009">
    <property type="entry name" value="GAT-like domain"/>
    <property type="match status" value="1"/>
</dbReference>
<feature type="region of interest" description="Disordered" evidence="4">
    <location>
        <begin position="719"/>
        <end position="860"/>
    </location>
</feature>
<proteinExistence type="predicted"/>
<evidence type="ECO:0000256" key="3">
    <source>
        <dbReference type="ARBA" id="ARBA00022737"/>
    </source>
</evidence>
<feature type="compositionally biased region" description="Low complexity" evidence="4">
    <location>
        <begin position="595"/>
        <end position="605"/>
    </location>
</feature>
<keyword evidence="6" id="KW-1185">Reference proteome</keyword>
<sequence length="860" mass="93722">MTSYATPPFAYDPSCKPAKSILKQVRLGNQGSSWFQSMNSKLAIASSPTTDGQIPESEPTSPQKSSGLMRFRRLLPAQPVAPPPETSVDNTQEELLPKELKRVRFSVRNLTTEYYPYQTFPSGDTKETMSANEDPISEQFEKTKMSVEPATRQRTTPQALHALYDMACKSKEEPLFPGFLTQLLANQHRTCLTRLDFSNQPITRRTAEPLADVLCLDFGLKELILNNCDLEDDTIKVLLHSLLLTDTLCELSLMDNKKIKTTGFKYVAVYIKGASKLQILNLTSTIPDKKAIGYLAQALIGTPTSASPSLSSLILDNCGLKLPLLETLAAGIRQSTCLRHLSLRYNRINYQGAMWVGVMLRDYDDNRLYQRGLESLAIDTNELRQGVQYIAQALRRNKSLLSLSMNDCKIDTKGCMFIGEALKYNQSLKTLSLSYNSLGQPTTDGVVAIRQALYVNQSLKELSLAATELGSEAAIALAECLPENSALNRLDVSKNPSIDIAGLLSLSTAIKINYTLTFLDVNIPPNDRDLAKIQSDIAAYCTRNAQSTTSPNTQHQQRSAIRRTPSQNALSITTTQATARLSLQERLAAVTQNASPRSSSPSKSSIRTAEPVESPKRSPDQDLLDNATGQITVFEEMLSAESHNREVTKENNPANNTIIQLYRQCQASQDAVSLKIPRIADPAVVGIYLGLNDRLLAAIGNYNQLYPVIPAPRPRVVISGGSGSGSNSPRTPSSPRLNSPTGSTGSRSPINCGSFASGSVASGSGSGSGSSSSSSSSSSPISSPRTSVPIQSELVDPEMPLSPFEIGDDDDDEEESFISARQSSPVNEKHKNLEELRHAKEIEEGSAFKQASKAEEEEEP</sequence>
<evidence type="ECO:0000256" key="2">
    <source>
        <dbReference type="ARBA" id="ARBA00022614"/>
    </source>
</evidence>
<dbReference type="GO" id="GO:0005634">
    <property type="term" value="C:nucleus"/>
    <property type="evidence" value="ECO:0007669"/>
    <property type="project" value="TreeGrafter"/>
</dbReference>
<name>A0A163AL59_PHYB8</name>
<dbReference type="EMBL" id="KV440979">
    <property type="protein sequence ID" value="OAD74251.1"/>
    <property type="molecule type" value="Genomic_DNA"/>
</dbReference>
<evidence type="ECO:0000256" key="4">
    <source>
        <dbReference type="SAM" id="MobiDB-lite"/>
    </source>
</evidence>
<evidence type="ECO:0000313" key="5">
    <source>
        <dbReference type="EMBL" id="OAD74251.1"/>
    </source>
</evidence>
<feature type="region of interest" description="Disordered" evidence="4">
    <location>
        <begin position="544"/>
        <end position="571"/>
    </location>
</feature>
<keyword evidence="1" id="KW-0343">GTPase activation</keyword>
<feature type="compositionally biased region" description="Low complexity" evidence="4">
    <location>
        <begin position="719"/>
        <end position="741"/>
    </location>
</feature>
<evidence type="ECO:0008006" key="7">
    <source>
        <dbReference type="Google" id="ProtNLM"/>
    </source>
</evidence>
<dbReference type="GO" id="GO:0031267">
    <property type="term" value="F:small GTPase binding"/>
    <property type="evidence" value="ECO:0007669"/>
    <property type="project" value="TreeGrafter"/>
</dbReference>
<dbReference type="VEuPathDB" id="FungiDB:PHYBLDRAFT_181169"/>
<keyword evidence="3" id="KW-0677">Repeat</keyword>
<feature type="region of interest" description="Disordered" evidence="4">
    <location>
        <begin position="46"/>
        <end position="66"/>
    </location>
</feature>
<gene>
    <name evidence="5" type="ORF">PHYBLDRAFT_181169</name>
</gene>
<dbReference type="AlphaFoldDB" id="A0A163AL59"/>
<dbReference type="GO" id="GO:0005829">
    <property type="term" value="C:cytosol"/>
    <property type="evidence" value="ECO:0007669"/>
    <property type="project" value="TreeGrafter"/>
</dbReference>
<accession>A0A163AL59</accession>
<dbReference type="GO" id="GO:0005096">
    <property type="term" value="F:GTPase activator activity"/>
    <property type="evidence" value="ECO:0007669"/>
    <property type="project" value="UniProtKB-KW"/>
</dbReference>
<dbReference type="InterPro" id="IPR038425">
    <property type="entry name" value="GAT_sf"/>
</dbReference>
<dbReference type="Pfam" id="PF13516">
    <property type="entry name" value="LRR_6"/>
    <property type="match status" value="4"/>
</dbReference>
<dbReference type="GeneID" id="28999334"/>
<dbReference type="GO" id="GO:0006913">
    <property type="term" value="P:nucleocytoplasmic transport"/>
    <property type="evidence" value="ECO:0007669"/>
    <property type="project" value="TreeGrafter"/>
</dbReference>
<dbReference type="Proteomes" id="UP000077315">
    <property type="component" value="Unassembled WGS sequence"/>
</dbReference>
<feature type="compositionally biased region" description="Polar residues" evidence="4">
    <location>
        <begin position="742"/>
        <end position="751"/>
    </location>
</feature>
<feature type="compositionally biased region" description="Basic and acidic residues" evidence="4">
    <location>
        <begin position="827"/>
        <end position="843"/>
    </location>
</feature>
<dbReference type="Gene3D" id="3.80.10.10">
    <property type="entry name" value="Ribonuclease Inhibitor"/>
    <property type="match status" value="4"/>
</dbReference>
<dbReference type="SMART" id="SM00368">
    <property type="entry name" value="LRR_RI"/>
    <property type="match status" value="7"/>
</dbReference>
<dbReference type="InterPro" id="IPR001611">
    <property type="entry name" value="Leu-rich_rpt"/>
</dbReference>
<organism evidence="5 6">
    <name type="scientific">Phycomyces blakesleeanus (strain ATCC 8743b / DSM 1359 / FGSC 10004 / NBRC 33097 / NRRL 1555)</name>
    <dbReference type="NCBI Taxonomy" id="763407"/>
    <lineage>
        <taxon>Eukaryota</taxon>
        <taxon>Fungi</taxon>
        <taxon>Fungi incertae sedis</taxon>
        <taxon>Mucoromycota</taxon>
        <taxon>Mucoromycotina</taxon>
        <taxon>Mucoromycetes</taxon>
        <taxon>Mucorales</taxon>
        <taxon>Phycomycetaceae</taxon>
        <taxon>Phycomyces</taxon>
    </lineage>
</organism>
<dbReference type="InterPro" id="IPR032675">
    <property type="entry name" value="LRR_dom_sf"/>
</dbReference>
<evidence type="ECO:0000313" key="6">
    <source>
        <dbReference type="Proteomes" id="UP000077315"/>
    </source>
</evidence>